<dbReference type="RefSeq" id="XP_033686949.1">
    <property type="nucleotide sequence ID" value="XM_033821101.1"/>
</dbReference>
<feature type="compositionally biased region" description="Acidic residues" evidence="1">
    <location>
        <begin position="441"/>
        <end position="462"/>
    </location>
</feature>
<dbReference type="EMBL" id="ML987192">
    <property type="protein sequence ID" value="KAF2251945.1"/>
    <property type="molecule type" value="Genomic_DNA"/>
</dbReference>
<feature type="compositionally biased region" description="Acidic residues" evidence="1">
    <location>
        <begin position="507"/>
        <end position="518"/>
    </location>
</feature>
<dbReference type="GeneID" id="54574431"/>
<feature type="region of interest" description="Disordered" evidence="1">
    <location>
        <begin position="639"/>
        <end position="662"/>
    </location>
</feature>
<dbReference type="AlphaFoldDB" id="A0A6A6IN09"/>
<feature type="compositionally biased region" description="Basic residues" evidence="1">
    <location>
        <begin position="423"/>
        <end position="434"/>
    </location>
</feature>
<gene>
    <name evidence="2" type="ORF">BU26DRAFT_247491</name>
</gene>
<accession>A0A6A6IN09</accession>
<feature type="region of interest" description="Disordered" evidence="1">
    <location>
        <begin position="224"/>
        <end position="262"/>
    </location>
</feature>
<feature type="region of interest" description="Disordered" evidence="1">
    <location>
        <begin position="369"/>
        <end position="552"/>
    </location>
</feature>
<proteinExistence type="predicted"/>
<organism evidence="2 3">
    <name type="scientific">Trematosphaeria pertusa</name>
    <dbReference type="NCBI Taxonomy" id="390896"/>
    <lineage>
        <taxon>Eukaryota</taxon>
        <taxon>Fungi</taxon>
        <taxon>Dikarya</taxon>
        <taxon>Ascomycota</taxon>
        <taxon>Pezizomycotina</taxon>
        <taxon>Dothideomycetes</taxon>
        <taxon>Pleosporomycetidae</taxon>
        <taxon>Pleosporales</taxon>
        <taxon>Massarineae</taxon>
        <taxon>Trematosphaeriaceae</taxon>
        <taxon>Trematosphaeria</taxon>
    </lineage>
</organism>
<evidence type="ECO:0008006" key="4">
    <source>
        <dbReference type="Google" id="ProtNLM"/>
    </source>
</evidence>
<feature type="compositionally biased region" description="Basic and acidic residues" evidence="1">
    <location>
        <begin position="369"/>
        <end position="380"/>
    </location>
</feature>
<keyword evidence="3" id="KW-1185">Reference proteome</keyword>
<evidence type="ECO:0000313" key="2">
    <source>
        <dbReference type="EMBL" id="KAF2251945.1"/>
    </source>
</evidence>
<feature type="compositionally biased region" description="Polar residues" evidence="1">
    <location>
        <begin position="534"/>
        <end position="549"/>
    </location>
</feature>
<name>A0A6A6IN09_9PLEO</name>
<dbReference type="OrthoDB" id="5382953at2759"/>
<protein>
    <recommendedName>
        <fullName evidence="4">DNA (cytosine-5)-methyltransferase 1 replication foci domain-containing protein</fullName>
    </recommendedName>
</protein>
<sequence>MSTPELEVLKPIDPSVSHSDDYEIFVLSNAQVLYESNGRPASLLAAYADTPLRVEGRLEAPDRAQLKCLVKKPYKPVDIEVKNVTRFSYGQMTDGELVIWALGQAGWFEIRPARNYKGIYQDMVEAVELLYFITDIYNEPRKRGGGPSAQLIFQEYAEDDRYPCTDPVLAAQIFHKHHEFLMMCFLNRAQGIGWSNTPIYQYFKRQYPQDFETGKARIEGRYAQVQRETKTSKPSPAAATSKPRAPRGKPQSQKPSDTPKKDNNWWEARALYEFMSKCVNQRIIRPGHGHMTIDRVAKLIVKRYEIEEEEMARNVLLVHGKNLRYMMDHPRRKAQQFFAEEPIYQELSAELDLPAADIRRAEAIELRPRRDHTSLKGERSEDSDEESSEDAVATPRPRPNGRKKKGRLSVLRPKSSKYSGKGKGVKRGKGKGKRPNSENSSAEEDASAESEAESESASDIEIDTPTQALSPRRQKRKFIETDGDEEDKTRRKRAASESMGPGSPPSTEEDDEDTDAAAESESNAPLPLRYLPNNIPSINGKSSEPTSKPTVAPPIVSTPLPTYEANGPRDSWICTFDGCSRRIYGASKDIGRQLITEHLEDHAKGRHTIVGVLLREEEKLSLPVNNLLKKIREMSESQTPLFPSSLGPASPALQPRPIQRSL</sequence>
<dbReference type="Proteomes" id="UP000800094">
    <property type="component" value="Unassembled WGS sequence"/>
</dbReference>
<reference evidence="2" key="1">
    <citation type="journal article" date="2020" name="Stud. Mycol.">
        <title>101 Dothideomycetes genomes: a test case for predicting lifestyles and emergence of pathogens.</title>
        <authorList>
            <person name="Haridas S."/>
            <person name="Albert R."/>
            <person name="Binder M."/>
            <person name="Bloem J."/>
            <person name="Labutti K."/>
            <person name="Salamov A."/>
            <person name="Andreopoulos B."/>
            <person name="Baker S."/>
            <person name="Barry K."/>
            <person name="Bills G."/>
            <person name="Bluhm B."/>
            <person name="Cannon C."/>
            <person name="Castanera R."/>
            <person name="Culley D."/>
            <person name="Daum C."/>
            <person name="Ezra D."/>
            <person name="Gonzalez J."/>
            <person name="Henrissat B."/>
            <person name="Kuo A."/>
            <person name="Liang C."/>
            <person name="Lipzen A."/>
            <person name="Lutzoni F."/>
            <person name="Magnuson J."/>
            <person name="Mondo S."/>
            <person name="Nolan M."/>
            <person name="Ohm R."/>
            <person name="Pangilinan J."/>
            <person name="Park H.-J."/>
            <person name="Ramirez L."/>
            <person name="Alfaro M."/>
            <person name="Sun H."/>
            <person name="Tritt A."/>
            <person name="Yoshinaga Y."/>
            <person name="Zwiers L.-H."/>
            <person name="Turgeon B."/>
            <person name="Goodwin S."/>
            <person name="Spatafora J."/>
            <person name="Crous P."/>
            <person name="Grigoriev I."/>
        </authorList>
    </citation>
    <scope>NUCLEOTIDE SEQUENCE</scope>
    <source>
        <strain evidence="2">CBS 122368</strain>
    </source>
</reference>
<evidence type="ECO:0000313" key="3">
    <source>
        <dbReference type="Proteomes" id="UP000800094"/>
    </source>
</evidence>
<evidence type="ECO:0000256" key="1">
    <source>
        <dbReference type="SAM" id="MobiDB-lite"/>
    </source>
</evidence>